<evidence type="ECO:0000313" key="6">
    <source>
        <dbReference type="RefSeq" id="XP_033778530.1"/>
    </source>
</evidence>
<evidence type="ECO:0000256" key="1">
    <source>
        <dbReference type="SAM" id="MobiDB-lite"/>
    </source>
</evidence>
<organism evidence="3 4">
    <name type="scientific">Geotrypetes seraphini</name>
    <name type="common">Gaboon caecilian</name>
    <name type="synonym">Caecilia seraphini</name>
    <dbReference type="NCBI Taxonomy" id="260995"/>
    <lineage>
        <taxon>Eukaryota</taxon>
        <taxon>Metazoa</taxon>
        <taxon>Chordata</taxon>
        <taxon>Craniata</taxon>
        <taxon>Vertebrata</taxon>
        <taxon>Euteleostomi</taxon>
        <taxon>Amphibia</taxon>
        <taxon>Gymnophiona</taxon>
        <taxon>Geotrypetes</taxon>
    </lineage>
</organism>
<name>A0A6P8NQJ2_GEOSA</name>
<feature type="compositionally biased region" description="Polar residues" evidence="1">
    <location>
        <begin position="248"/>
        <end position="257"/>
    </location>
</feature>
<proteinExistence type="predicted"/>
<dbReference type="Proteomes" id="UP000515159">
    <property type="component" value="Chromosome 15"/>
</dbReference>
<evidence type="ECO:0000313" key="5">
    <source>
        <dbReference type="RefSeq" id="XP_033778528.1"/>
    </source>
</evidence>
<feature type="region of interest" description="Disordered" evidence="1">
    <location>
        <begin position="41"/>
        <end position="62"/>
    </location>
</feature>
<dbReference type="RefSeq" id="XP_033778528.1">
    <property type="nucleotide sequence ID" value="XM_033922637.1"/>
</dbReference>
<dbReference type="PANTHER" id="PTHR16015:SF0">
    <property type="entry name" value="TRANSMEMBRANE PROTEIN 51"/>
    <property type="match status" value="1"/>
</dbReference>
<feature type="region of interest" description="Disordered" evidence="1">
    <location>
        <begin position="165"/>
        <end position="196"/>
    </location>
</feature>
<keyword evidence="2 4" id="KW-0812">Transmembrane</keyword>
<evidence type="ECO:0000313" key="4">
    <source>
        <dbReference type="RefSeq" id="XP_033778527.1"/>
    </source>
</evidence>
<feature type="transmembrane region" description="Helical" evidence="2">
    <location>
        <begin position="71"/>
        <end position="91"/>
    </location>
</feature>
<feature type="compositionally biased region" description="Polar residues" evidence="1">
    <location>
        <begin position="102"/>
        <end position="111"/>
    </location>
</feature>
<sequence length="257" mass="27958">MAQSKSSGSQYALTALGIGMLIIGIVMAAWNLVPGFGNNQSLSQGNGSQPEPNGGTKGDGGGTVTNKQFPLAYVMIGSGLALLLLAICLNARQKKKQERQSDANSRNSQDSPVRRRAQEEGQEDEDAPRYTVPSYEEVMGTGYSTAEGTDLDRNARMSLSLPSYESLNELDGDMPTASTKTDSNKEKPARRQSSRLGRALRSLKVKRIKSDKLHLKDFRSKLADKNSSIQINIEPLTPPPHYDEKTFENLQSTATPP</sequence>
<feature type="transmembrane region" description="Helical" evidence="2">
    <location>
        <begin position="12"/>
        <end position="33"/>
    </location>
</feature>
<dbReference type="RefSeq" id="XP_033778530.1">
    <property type="nucleotide sequence ID" value="XM_033922639.1"/>
</dbReference>
<evidence type="ECO:0000313" key="3">
    <source>
        <dbReference type="Proteomes" id="UP000515159"/>
    </source>
</evidence>
<dbReference type="GeneID" id="117349329"/>
<dbReference type="OrthoDB" id="8946153at2759"/>
<dbReference type="Pfam" id="PF15345">
    <property type="entry name" value="TMEM51"/>
    <property type="match status" value="1"/>
</dbReference>
<dbReference type="RefSeq" id="XP_033778527.1">
    <property type="nucleotide sequence ID" value="XM_033922636.1"/>
</dbReference>
<protein>
    <submittedName>
        <fullName evidence="4 5">Transmembrane protein 51</fullName>
    </submittedName>
</protein>
<dbReference type="CTD" id="55092"/>
<reference evidence="4 5" key="1">
    <citation type="submission" date="2025-04" db="UniProtKB">
        <authorList>
            <consortium name="RefSeq"/>
        </authorList>
    </citation>
    <scope>IDENTIFICATION</scope>
</reference>
<accession>A0A6P8NQJ2</accession>
<keyword evidence="3" id="KW-1185">Reference proteome</keyword>
<dbReference type="PANTHER" id="PTHR16015">
    <property type="entry name" value="TRANSMEMBRANE PROTEIN 51"/>
    <property type="match status" value="1"/>
</dbReference>
<gene>
    <name evidence="4 5 6" type="primary">TMEM51</name>
</gene>
<feature type="region of interest" description="Disordered" evidence="1">
    <location>
        <begin position="95"/>
        <end position="153"/>
    </location>
</feature>
<feature type="region of interest" description="Disordered" evidence="1">
    <location>
        <begin position="224"/>
        <end position="257"/>
    </location>
</feature>
<dbReference type="KEGG" id="gsh:117349329"/>
<dbReference type="InterPro" id="IPR029265">
    <property type="entry name" value="TMEM51"/>
</dbReference>
<dbReference type="AlphaFoldDB" id="A0A6P8NQJ2"/>
<keyword evidence="2" id="KW-0472">Membrane</keyword>
<evidence type="ECO:0000256" key="2">
    <source>
        <dbReference type="SAM" id="Phobius"/>
    </source>
</evidence>
<keyword evidence="2" id="KW-1133">Transmembrane helix</keyword>
<feature type="compositionally biased region" description="Polar residues" evidence="1">
    <location>
        <begin position="41"/>
        <end position="51"/>
    </location>
</feature>